<dbReference type="SUPFAM" id="SSF69047">
    <property type="entry name" value="Hypothetical protein YjbJ"/>
    <property type="match status" value="1"/>
</dbReference>
<dbReference type="STRING" id="1406840.Q763_11740"/>
<dbReference type="EMBL" id="JRLV01000014">
    <property type="protein sequence ID" value="KGO79872.1"/>
    <property type="molecule type" value="Genomic_DNA"/>
</dbReference>
<dbReference type="Proteomes" id="UP000030129">
    <property type="component" value="Unassembled WGS sequence"/>
</dbReference>
<evidence type="ECO:0000313" key="2">
    <source>
        <dbReference type="Proteomes" id="UP000030129"/>
    </source>
</evidence>
<reference evidence="1 2" key="1">
    <citation type="submission" date="2013-09" db="EMBL/GenBank/DDBJ databases">
        <authorList>
            <person name="Zeng Z."/>
            <person name="Chen C."/>
        </authorList>
    </citation>
    <scope>NUCLEOTIDE SEQUENCE [LARGE SCALE GENOMIC DNA]</scope>
    <source>
        <strain evidence="1 2">F44-8</strain>
    </source>
</reference>
<keyword evidence="2" id="KW-1185">Reference proteome</keyword>
<dbReference type="eggNOG" id="COG3237">
    <property type="taxonomic scope" value="Bacteria"/>
</dbReference>
<dbReference type="RefSeq" id="WP_035134408.1">
    <property type="nucleotide sequence ID" value="NZ_JRLV01000014.1"/>
</dbReference>
<evidence type="ECO:0008006" key="3">
    <source>
        <dbReference type="Google" id="ProtNLM"/>
    </source>
</evidence>
<name>A0A0A2LI26_9FLAO</name>
<evidence type="ECO:0000313" key="1">
    <source>
        <dbReference type="EMBL" id="KGO79872.1"/>
    </source>
</evidence>
<sequence>MENKNENSQAVKTKWKEEKAKLKLKFPSLTDADLHFEEGKKDIMFRRVETKLGKSKDEFSKILLEL</sequence>
<organism evidence="1 2">
    <name type="scientific">Flavobacterium beibuense F44-8</name>
    <dbReference type="NCBI Taxonomy" id="1406840"/>
    <lineage>
        <taxon>Bacteria</taxon>
        <taxon>Pseudomonadati</taxon>
        <taxon>Bacteroidota</taxon>
        <taxon>Flavobacteriia</taxon>
        <taxon>Flavobacteriales</taxon>
        <taxon>Flavobacteriaceae</taxon>
        <taxon>Flavobacterium</taxon>
    </lineage>
</organism>
<accession>A0A0A2LI26</accession>
<gene>
    <name evidence="1" type="ORF">Q763_11740</name>
</gene>
<comment type="caution">
    <text evidence="1">The sequence shown here is derived from an EMBL/GenBank/DDBJ whole genome shotgun (WGS) entry which is preliminary data.</text>
</comment>
<dbReference type="Gene3D" id="1.10.1470.10">
    <property type="entry name" value="YjbJ"/>
    <property type="match status" value="1"/>
</dbReference>
<dbReference type="InterPro" id="IPR036629">
    <property type="entry name" value="YjbJ_sf"/>
</dbReference>
<protein>
    <recommendedName>
        <fullName evidence="3">General stress protein CsbD</fullName>
    </recommendedName>
</protein>
<proteinExistence type="predicted"/>
<dbReference type="AlphaFoldDB" id="A0A0A2LI26"/>